<dbReference type="PANTHER" id="PTHR42893">
    <property type="entry name" value="PROTEIN DETOXIFICATION 44, CHLOROPLASTIC-RELATED"/>
    <property type="match status" value="1"/>
</dbReference>
<feature type="transmembrane region" description="Helical" evidence="6">
    <location>
        <begin position="174"/>
        <end position="194"/>
    </location>
</feature>
<keyword evidence="4 6" id="KW-1133">Transmembrane helix</keyword>
<accession>A0A7I7LKY2</accession>
<dbReference type="NCBIfam" id="TIGR00797">
    <property type="entry name" value="matE"/>
    <property type="match status" value="1"/>
</dbReference>
<dbReference type="KEGG" id="msho:MSHO_53040"/>
<sequence length="448" mass="46106">MREMGPDAVRPDAGGRKIAALALPALGVLAAEPLYLLFDTAVIGRLGALALAGLAIGSLVLGLVGSQATFLSYGTTARSARHYGAGDRVAAVAEGVQATWLAVALGLLTILVVQTAAVPLVSVIAGARAGSGDIAGAALPWLWIAILGTPAILISLAGNGWMRGVQDTVRPLRYVVAGFGLSALLCPLLVYGWLGLPRMELAGSAVANLVGQWLAALLFGGALLAERVSLRPDRHIMREQLVLARDLIVRTMAFQACFISAAAVAARFGAAALAAHQVVLQLWGFFALVLDSLAIAAQSLVGAALGAGDAAHAKWVAWRVTVFSLLAAGMLAAALALGAPVLPALFTDDAAVLAAVTVPWWFLVAQLPFAGIVFALDGVLLGAGDAAFMRTATVVSALAGFLPLIWLSLVYGWGLAGIWSGLATFIVLRLIFVGWRAMSGRWALTGTA</sequence>
<evidence type="ECO:0000256" key="2">
    <source>
        <dbReference type="ARBA" id="ARBA00010199"/>
    </source>
</evidence>
<feature type="transmembrane region" description="Helical" evidence="6">
    <location>
        <begin position="320"/>
        <end position="346"/>
    </location>
</feature>
<dbReference type="GO" id="GO:0042910">
    <property type="term" value="F:xenobiotic transmembrane transporter activity"/>
    <property type="evidence" value="ECO:0007669"/>
    <property type="project" value="InterPro"/>
</dbReference>
<dbReference type="EMBL" id="AP022572">
    <property type="protein sequence ID" value="BBX59959.1"/>
    <property type="molecule type" value="Genomic_DNA"/>
</dbReference>
<evidence type="ECO:0000313" key="7">
    <source>
        <dbReference type="EMBL" id="BBX59959.1"/>
    </source>
</evidence>
<dbReference type="GO" id="GO:0005886">
    <property type="term" value="C:plasma membrane"/>
    <property type="evidence" value="ECO:0007669"/>
    <property type="project" value="TreeGrafter"/>
</dbReference>
<evidence type="ECO:0000256" key="3">
    <source>
        <dbReference type="ARBA" id="ARBA00022692"/>
    </source>
</evidence>
<dbReference type="PANTHER" id="PTHR42893:SF46">
    <property type="entry name" value="PROTEIN DETOXIFICATION 44, CHLOROPLASTIC"/>
    <property type="match status" value="1"/>
</dbReference>
<gene>
    <name evidence="7" type="primary">dinF</name>
    <name evidence="7" type="ORF">MSHO_53040</name>
</gene>
<keyword evidence="5 6" id="KW-0472">Membrane</keyword>
<feature type="transmembrane region" description="Helical" evidence="6">
    <location>
        <begin position="358"/>
        <end position="380"/>
    </location>
</feature>
<feature type="transmembrane region" description="Helical" evidence="6">
    <location>
        <begin position="282"/>
        <end position="308"/>
    </location>
</feature>
<dbReference type="InterPro" id="IPR044644">
    <property type="entry name" value="DinF-like"/>
</dbReference>
<evidence type="ECO:0000313" key="8">
    <source>
        <dbReference type="Proteomes" id="UP000467164"/>
    </source>
</evidence>
<comment type="similarity">
    <text evidence="2">Belongs to the multi antimicrobial extrusion (MATE) (TC 2.A.66.1) family.</text>
</comment>
<protein>
    <submittedName>
        <fullName evidence="7">DNA-damage-inducible protein DinF</fullName>
    </submittedName>
</protein>
<evidence type="ECO:0000256" key="1">
    <source>
        <dbReference type="ARBA" id="ARBA00004141"/>
    </source>
</evidence>
<organism evidence="7 8">
    <name type="scientific">Mycobacterium shottsii</name>
    <dbReference type="NCBI Taxonomy" id="133549"/>
    <lineage>
        <taxon>Bacteria</taxon>
        <taxon>Bacillati</taxon>
        <taxon>Actinomycetota</taxon>
        <taxon>Actinomycetes</taxon>
        <taxon>Mycobacteriales</taxon>
        <taxon>Mycobacteriaceae</taxon>
        <taxon>Mycobacterium</taxon>
        <taxon>Mycobacterium ulcerans group</taxon>
    </lineage>
</organism>
<comment type="subcellular location">
    <subcellularLocation>
        <location evidence="1">Membrane</location>
        <topology evidence="1">Multi-pass membrane protein</topology>
    </subcellularLocation>
</comment>
<feature type="transmembrane region" description="Helical" evidence="6">
    <location>
        <begin position="387"/>
        <end position="407"/>
    </location>
</feature>
<keyword evidence="3 6" id="KW-0812">Transmembrane</keyword>
<dbReference type="AlphaFoldDB" id="A0A7I7LKY2"/>
<feature type="transmembrane region" description="Helical" evidence="6">
    <location>
        <begin position="46"/>
        <end position="71"/>
    </location>
</feature>
<keyword evidence="8" id="KW-1185">Reference proteome</keyword>
<evidence type="ECO:0000256" key="6">
    <source>
        <dbReference type="SAM" id="Phobius"/>
    </source>
</evidence>
<feature type="transmembrane region" description="Helical" evidence="6">
    <location>
        <begin position="98"/>
        <end position="121"/>
    </location>
</feature>
<feature type="transmembrane region" description="Helical" evidence="6">
    <location>
        <begin position="141"/>
        <end position="162"/>
    </location>
</feature>
<name>A0A7I7LKY2_9MYCO</name>
<dbReference type="InterPro" id="IPR002528">
    <property type="entry name" value="MATE_fam"/>
</dbReference>
<dbReference type="Proteomes" id="UP000467164">
    <property type="component" value="Chromosome"/>
</dbReference>
<evidence type="ECO:0000256" key="5">
    <source>
        <dbReference type="ARBA" id="ARBA00023136"/>
    </source>
</evidence>
<proteinExistence type="inferred from homology"/>
<dbReference type="GO" id="GO:0015297">
    <property type="term" value="F:antiporter activity"/>
    <property type="evidence" value="ECO:0007669"/>
    <property type="project" value="InterPro"/>
</dbReference>
<evidence type="ECO:0000256" key="4">
    <source>
        <dbReference type="ARBA" id="ARBA00022989"/>
    </source>
</evidence>
<dbReference type="Pfam" id="PF01554">
    <property type="entry name" value="MatE"/>
    <property type="match status" value="2"/>
</dbReference>
<feature type="transmembrane region" description="Helical" evidence="6">
    <location>
        <begin position="247"/>
        <end position="270"/>
    </location>
</feature>
<feature type="transmembrane region" description="Helical" evidence="6">
    <location>
        <begin position="413"/>
        <end position="432"/>
    </location>
</feature>
<reference evidence="7 8" key="1">
    <citation type="journal article" date="2019" name="Emerg. Microbes Infect.">
        <title>Comprehensive subspecies identification of 175 nontuberculous mycobacteria species based on 7547 genomic profiles.</title>
        <authorList>
            <person name="Matsumoto Y."/>
            <person name="Kinjo T."/>
            <person name="Motooka D."/>
            <person name="Nabeya D."/>
            <person name="Jung N."/>
            <person name="Uechi K."/>
            <person name="Horii T."/>
            <person name="Iida T."/>
            <person name="Fujita J."/>
            <person name="Nakamura S."/>
        </authorList>
    </citation>
    <scope>NUCLEOTIDE SEQUENCE [LARGE SCALE GENOMIC DNA]</scope>
    <source>
        <strain evidence="7 8">JCM 12657</strain>
    </source>
</reference>
<feature type="transmembrane region" description="Helical" evidence="6">
    <location>
        <begin position="206"/>
        <end position="226"/>
    </location>
</feature>